<keyword evidence="2 3" id="KW-0378">Hydrolase</keyword>
<dbReference type="InterPro" id="IPR029058">
    <property type="entry name" value="AB_hydrolase_fold"/>
</dbReference>
<dbReference type="SUPFAM" id="SSF53474">
    <property type="entry name" value="alpha/beta-Hydrolases"/>
    <property type="match status" value="1"/>
</dbReference>
<dbReference type="OrthoDB" id="408631at2759"/>
<evidence type="ECO:0000256" key="3">
    <source>
        <dbReference type="RuleBase" id="RU361235"/>
    </source>
</evidence>
<dbReference type="EC" id="3.1.1.-" evidence="3"/>
<evidence type="ECO:0000256" key="1">
    <source>
        <dbReference type="ARBA" id="ARBA00005964"/>
    </source>
</evidence>
<evidence type="ECO:0000256" key="2">
    <source>
        <dbReference type="ARBA" id="ARBA00022801"/>
    </source>
</evidence>
<feature type="region of interest" description="Disordered" evidence="4">
    <location>
        <begin position="591"/>
        <end position="627"/>
    </location>
</feature>
<accession>A0A6G1H8E6</accession>
<feature type="compositionally biased region" description="Gly residues" evidence="4">
    <location>
        <begin position="591"/>
        <end position="611"/>
    </location>
</feature>
<dbReference type="InterPro" id="IPR050309">
    <property type="entry name" value="Type-B_Carboxylest/Lipase"/>
</dbReference>
<organism evidence="6 7">
    <name type="scientific">Aulographum hederae CBS 113979</name>
    <dbReference type="NCBI Taxonomy" id="1176131"/>
    <lineage>
        <taxon>Eukaryota</taxon>
        <taxon>Fungi</taxon>
        <taxon>Dikarya</taxon>
        <taxon>Ascomycota</taxon>
        <taxon>Pezizomycotina</taxon>
        <taxon>Dothideomycetes</taxon>
        <taxon>Pleosporomycetidae</taxon>
        <taxon>Aulographales</taxon>
        <taxon>Aulographaceae</taxon>
    </lineage>
</organism>
<dbReference type="AlphaFoldDB" id="A0A6G1H8E6"/>
<feature type="domain" description="Carboxylesterase type B" evidence="5">
    <location>
        <begin position="42"/>
        <end position="550"/>
    </location>
</feature>
<dbReference type="Pfam" id="PF00135">
    <property type="entry name" value="COesterase"/>
    <property type="match status" value="1"/>
</dbReference>
<evidence type="ECO:0000256" key="4">
    <source>
        <dbReference type="SAM" id="MobiDB-lite"/>
    </source>
</evidence>
<dbReference type="InterPro" id="IPR002018">
    <property type="entry name" value="CarbesteraseB"/>
</dbReference>
<evidence type="ECO:0000313" key="7">
    <source>
        <dbReference type="Proteomes" id="UP000800041"/>
    </source>
</evidence>
<evidence type="ECO:0000313" key="6">
    <source>
        <dbReference type="EMBL" id="KAF1989503.1"/>
    </source>
</evidence>
<dbReference type="Gene3D" id="3.40.50.1820">
    <property type="entry name" value="alpha/beta hydrolase"/>
    <property type="match status" value="1"/>
</dbReference>
<dbReference type="PROSITE" id="PS00122">
    <property type="entry name" value="CARBOXYLESTERASE_B_1"/>
    <property type="match status" value="1"/>
</dbReference>
<dbReference type="InterPro" id="IPR019819">
    <property type="entry name" value="Carboxylesterase_B_CS"/>
</dbReference>
<name>A0A6G1H8E6_9PEZI</name>
<dbReference type="InterPro" id="IPR019826">
    <property type="entry name" value="Carboxylesterase_B_AS"/>
</dbReference>
<dbReference type="PANTHER" id="PTHR11559">
    <property type="entry name" value="CARBOXYLESTERASE"/>
    <property type="match status" value="1"/>
</dbReference>
<sequence>MWHQALLLAALSLLCRAQNASLPVVDLGYELHQALVYDSTGDSYNFSNIRYAAPPVGDLRFREPHPPAENRGEVQTGSQFRMCPQAHTNWEVIQAELVYSPFVTAGAWNQSESTLGNADFELSVLNGSTMVFPQDPRVTEDCLFLDVIVPRTVFESAGQLSNGSGAPVLVWIYGGGYANGDKIIVNSGDPAGLLSRATTQDQAMIYVTLNYRLGAFGWLSGPMIQEDGIANAGLYDQRFALEWIQKNIHLFGGDPQKVTVIGESAGGGSIMHQITAYGGTRGPVPFQRAIPQSPGFIPITSQSLQDQITQSFLDYANVSTLAEARALSSSTLIAANSLQVMRSPYSGYTYGPAVDGVFVPDTPSRLLAAGRFDKDVEVMVGHNADEGLLFTDPFIRTESNLSSFLSANFPTAPQEVLEYVTSTLYPPDYSGSQGYTDIFSRVSLMLSELAFTCNSVYLATAYPGNSTFSYLFNVSTALHGEDIAYTFFTPATSSLADDGYGSPMVPQLVNVLQDYIVSFTAHGTPKISTPGFEAVTPFEVYGANANTQVLQGEGDTGAWSVWNANQMAMAERCRWWALGLEAPLETGYGAGNGSGSGNGTGTGTGGNGNGSGSTPTSPSETPQYTGSASGLVTSGKMGWVWMGLVTAVAGLAVAGF</sequence>
<dbReference type="GO" id="GO:0016787">
    <property type="term" value="F:hydrolase activity"/>
    <property type="evidence" value="ECO:0007669"/>
    <property type="project" value="UniProtKB-KW"/>
</dbReference>
<keyword evidence="7" id="KW-1185">Reference proteome</keyword>
<dbReference type="PROSITE" id="PS00941">
    <property type="entry name" value="CARBOXYLESTERASE_B_2"/>
    <property type="match status" value="1"/>
</dbReference>
<dbReference type="Proteomes" id="UP000800041">
    <property type="component" value="Unassembled WGS sequence"/>
</dbReference>
<feature type="chain" id="PRO_5026373093" description="Carboxylic ester hydrolase" evidence="3">
    <location>
        <begin position="18"/>
        <end position="656"/>
    </location>
</feature>
<evidence type="ECO:0000259" key="5">
    <source>
        <dbReference type="Pfam" id="PF00135"/>
    </source>
</evidence>
<feature type="signal peptide" evidence="3">
    <location>
        <begin position="1"/>
        <end position="17"/>
    </location>
</feature>
<keyword evidence="3" id="KW-0732">Signal</keyword>
<proteinExistence type="inferred from homology"/>
<protein>
    <recommendedName>
        <fullName evidence="3">Carboxylic ester hydrolase</fullName>
        <ecNumber evidence="3">3.1.1.-</ecNumber>
    </recommendedName>
</protein>
<comment type="similarity">
    <text evidence="1 3">Belongs to the type-B carboxylesterase/lipase family.</text>
</comment>
<reference evidence="6" key="1">
    <citation type="journal article" date="2020" name="Stud. Mycol.">
        <title>101 Dothideomycetes genomes: a test case for predicting lifestyles and emergence of pathogens.</title>
        <authorList>
            <person name="Haridas S."/>
            <person name="Albert R."/>
            <person name="Binder M."/>
            <person name="Bloem J."/>
            <person name="Labutti K."/>
            <person name="Salamov A."/>
            <person name="Andreopoulos B."/>
            <person name="Baker S."/>
            <person name="Barry K."/>
            <person name="Bills G."/>
            <person name="Bluhm B."/>
            <person name="Cannon C."/>
            <person name="Castanera R."/>
            <person name="Culley D."/>
            <person name="Daum C."/>
            <person name="Ezra D."/>
            <person name="Gonzalez J."/>
            <person name="Henrissat B."/>
            <person name="Kuo A."/>
            <person name="Liang C."/>
            <person name="Lipzen A."/>
            <person name="Lutzoni F."/>
            <person name="Magnuson J."/>
            <person name="Mondo S."/>
            <person name="Nolan M."/>
            <person name="Ohm R."/>
            <person name="Pangilinan J."/>
            <person name="Park H.-J."/>
            <person name="Ramirez L."/>
            <person name="Alfaro M."/>
            <person name="Sun H."/>
            <person name="Tritt A."/>
            <person name="Yoshinaga Y."/>
            <person name="Zwiers L.-H."/>
            <person name="Turgeon B."/>
            <person name="Goodwin S."/>
            <person name="Spatafora J."/>
            <person name="Crous P."/>
            <person name="Grigoriev I."/>
        </authorList>
    </citation>
    <scope>NUCLEOTIDE SEQUENCE</scope>
    <source>
        <strain evidence="6">CBS 113979</strain>
    </source>
</reference>
<gene>
    <name evidence="6" type="ORF">K402DRAFT_402128</name>
</gene>
<dbReference type="EMBL" id="ML977145">
    <property type="protein sequence ID" value="KAF1989503.1"/>
    <property type="molecule type" value="Genomic_DNA"/>
</dbReference>